<reference evidence="2" key="1">
    <citation type="submission" date="2022-03" db="EMBL/GenBank/DDBJ databases">
        <authorList>
            <person name="Alioto T."/>
            <person name="Alioto T."/>
            <person name="Gomez Garrido J."/>
        </authorList>
    </citation>
    <scope>NUCLEOTIDE SEQUENCE</scope>
</reference>
<feature type="compositionally biased region" description="Polar residues" evidence="1">
    <location>
        <begin position="14"/>
        <end position="32"/>
    </location>
</feature>
<evidence type="ECO:0000313" key="2">
    <source>
        <dbReference type="EMBL" id="CAH2301590.1"/>
    </source>
</evidence>
<sequence>MENFQPHRRADSQRPFTQTGHNSGFEFSNAQQVLKPPLTVSLTHDAKPMGRGPLVEAREETEETTQAPETRSYSEPLSFGAKTQPGKVPHTPLTPSDGQYIGRSRRPQPHIIGGADT</sequence>
<dbReference type="Proteomes" id="UP001295444">
    <property type="component" value="Chromosome 06"/>
</dbReference>
<gene>
    <name evidence="2" type="ORF">PECUL_23A018943</name>
</gene>
<evidence type="ECO:0000313" key="3">
    <source>
        <dbReference type="Proteomes" id="UP001295444"/>
    </source>
</evidence>
<protein>
    <submittedName>
        <fullName evidence="2">Uncharacterized protein</fullName>
    </submittedName>
</protein>
<evidence type="ECO:0000256" key="1">
    <source>
        <dbReference type="SAM" id="MobiDB-lite"/>
    </source>
</evidence>
<name>A0AAD1SHF3_PELCU</name>
<keyword evidence="3" id="KW-1185">Reference proteome</keyword>
<proteinExistence type="predicted"/>
<feature type="region of interest" description="Disordered" evidence="1">
    <location>
        <begin position="1"/>
        <end position="117"/>
    </location>
</feature>
<accession>A0AAD1SHF3</accession>
<dbReference type="EMBL" id="OW240917">
    <property type="protein sequence ID" value="CAH2301590.1"/>
    <property type="molecule type" value="Genomic_DNA"/>
</dbReference>
<dbReference type="AlphaFoldDB" id="A0AAD1SHF3"/>
<organism evidence="2 3">
    <name type="scientific">Pelobates cultripes</name>
    <name type="common">Western spadefoot toad</name>
    <dbReference type="NCBI Taxonomy" id="61616"/>
    <lineage>
        <taxon>Eukaryota</taxon>
        <taxon>Metazoa</taxon>
        <taxon>Chordata</taxon>
        <taxon>Craniata</taxon>
        <taxon>Vertebrata</taxon>
        <taxon>Euteleostomi</taxon>
        <taxon>Amphibia</taxon>
        <taxon>Batrachia</taxon>
        <taxon>Anura</taxon>
        <taxon>Pelobatoidea</taxon>
        <taxon>Pelobatidae</taxon>
        <taxon>Pelobates</taxon>
    </lineage>
</organism>